<evidence type="ECO:0000256" key="1">
    <source>
        <dbReference type="SAM" id="MobiDB-lite"/>
    </source>
</evidence>
<organism evidence="3 4">
    <name type="scientific">Helianthus annuus</name>
    <name type="common">Common sunflower</name>
    <dbReference type="NCBI Taxonomy" id="4232"/>
    <lineage>
        <taxon>Eukaryota</taxon>
        <taxon>Viridiplantae</taxon>
        <taxon>Streptophyta</taxon>
        <taxon>Embryophyta</taxon>
        <taxon>Tracheophyta</taxon>
        <taxon>Spermatophyta</taxon>
        <taxon>Magnoliopsida</taxon>
        <taxon>eudicotyledons</taxon>
        <taxon>Gunneridae</taxon>
        <taxon>Pentapetalae</taxon>
        <taxon>asterids</taxon>
        <taxon>campanulids</taxon>
        <taxon>Asterales</taxon>
        <taxon>Asteraceae</taxon>
        <taxon>Asteroideae</taxon>
        <taxon>Heliantheae alliance</taxon>
        <taxon>Heliantheae</taxon>
        <taxon>Helianthus</taxon>
    </lineage>
</organism>
<proteinExistence type="predicted"/>
<dbReference type="InParanoid" id="A0A251RSH5"/>
<dbReference type="Proteomes" id="UP000215914">
    <property type="component" value="Chromosome 17"/>
</dbReference>
<evidence type="ECO:0000313" key="3">
    <source>
        <dbReference type="EMBL" id="OTF87302.1"/>
    </source>
</evidence>
<evidence type="ECO:0000313" key="4">
    <source>
        <dbReference type="Proteomes" id="UP000215914"/>
    </source>
</evidence>
<dbReference type="Gramene" id="mRNA:HanXRQr2_Chr17g0816321">
    <property type="protein sequence ID" value="CDS:HanXRQr2_Chr17g0816321.1"/>
    <property type="gene ID" value="HanXRQr2_Chr17g0816321"/>
</dbReference>
<dbReference type="EMBL" id="MNCJ02000332">
    <property type="protein sequence ID" value="KAF5756575.1"/>
    <property type="molecule type" value="Genomic_DNA"/>
</dbReference>
<dbReference type="EMBL" id="CM007906">
    <property type="protein sequence ID" value="OTF87302.1"/>
    <property type="molecule type" value="Genomic_DNA"/>
</dbReference>
<feature type="compositionally biased region" description="Polar residues" evidence="1">
    <location>
        <begin position="42"/>
        <end position="63"/>
    </location>
</feature>
<reference evidence="2 4" key="1">
    <citation type="journal article" date="2017" name="Nature">
        <title>The sunflower genome provides insights into oil metabolism, flowering and Asterid evolution.</title>
        <authorList>
            <person name="Badouin H."/>
            <person name="Gouzy J."/>
            <person name="Grassa C.J."/>
            <person name="Murat F."/>
            <person name="Staton S.E."/>
            <person name="Cottret L."/>
            <person name="Lelandais-Briere C."/>
            <person name="Owens G.L."/>
            <person name="Carrere S."/>
            <person name="Mayjonade B."/>
            <person name="Legrand L."/>
            <person name="Gill N."/>
            <person name="Kane N.C."/>
            <person name="Bowers J.E."/>
            <person name="Hubner S."/>
            <person name="Bellec A."/>
            <person name="Berard A."/>
            <person name="Berges H."/>
            <person name="Blanchet N."/>
            <person name="Boniface M.C."/>
            <person name="Brunel D."/>
            <person name="Catrice O."/>
            <person name="Chaidir N."/>
            <person name="Claudel C."/>
            <person name="Donnadieu C."/>
            <person name="Faraut T."/>
            <person name="Fievet G."/>
            <person name="Helmstetter N."/>
            <person name="King M."/>
            <person name="Knapp S.J."/>
            <person name="Lai Z."/>
            <person name="Le Paslier M.C."/>
            <person name="Lippi Y."/>
            <person name="Lorenzon L."/>
            <person name="Mandel J.R."/>
            <person name="Marage G."/>
            <person name="Marchand G."/>
            <person name="Marquand E."/>
            <person name="Bret-Mestries E."/>
            <person name="Morien E."/>
            <person name="Nambeesan S."/>
            <person name="Nguyen T."/>
            <person name="Pegot-Espagnet P."/>
            <person name="Pouilly N."/>
            <person name="Raftis F."/>
            <person name="Sallet E."/>
            <person name="Schiex T."/>
            <person name="Thomas J."/>
            <person name="Vandecasteele C."/>
            <person name="Vares D."/>
            <person name="Vear F."/>
            <person name="Vautrin S."/>
            <person name="Crespi M."/>
            <person name="Mangin B."/>
            <person name="Burke J.M."/>
            <person name="Salse J."/>
            <person name="Munos S."/>
            <person name="Vincourt P."/>
            <person name="Rieseberg L.H."/>
            <person name="Langlade N.B."/>
        </authorList>
    </citation>
    <scope>NUCLEOTIDE SEQUENCE [LARGE SCALE GENOMIC DNA]</scope>
    <source>
        <strain evidence="4">cv. SF193</strain>
        <tissue evidence="2">Leaves</tissue>
    </source>
</reference>
<name>A0A251RSH5_HELAN</name>
<reference evidence="2" key="3">
    <citation type="submission" date="2020-06" db="EMBL/GenBank/DDBJ databases">
        <title>Helianthus annuus Genome sequencing and assembly Release 2.</title>
        <authorList>
            <person name="Gouzy J."/>
            <person name="Langlade N."/>
            <person name="Munos S."/>
        </authorList>
    </citation>
    <scope>NUCLEOTIDE SEQUENCE</scope>
    <source>
        <tissue evidence="2">Leaves</tissue>
    </source>
</reference>
<dbReference type="AlphaFoldDB" id="A0A251RSH5"/>
<sequence length="78" mass="9117">MKEHYLLHPEFNQTHPHIISLPHLPLDLLPLSGKISQPVMMRQSSGASHNSDNHTHVTSFSGDENQKRRERRRERTTR</sequence>
<protein>
    <submittedName>
        <fullName evidence="3">Uncharacterized protein</fullName>
    </submittedName>
</protein>
<evidence type="ECO:0000313" key="2">
    <source>
        <dbReference type="EMBL" id="KAF5756575.1"/>
    </source>
</evidence>
<gene>
    <name evidence="3" type="ORF">HannXRQ_Chr17g0560271</name>
    <name evidence="2" type="ORF">HanXRQr2_Chr17g0816321</name>
</gene>
<accession>A0A251RSH5</accession>
<feature type="compositionally biased region" description="Basic residues" evidence="1">
    <location>
        <begin position="68"/>
        <end position="78"/>
    </location>
</feature>
<reference evidence="3" key="2">
    <citation type="submission" date="2017-02" db="EMBL/GenBank/DDBJ databases">
        <title>Sunflower complete genome.</title>
        <authorList>
            <person name="Langlade N."/>
            <person name="Munos S."/>
        </authorList>
    </citation>
    <scope>NUCLEOTIDE SEQUENCE [LARGE SCALE GENOMIC DNA]</scope>
    <source>
        <tissue evidence="3">Leaves</tissue>
    </source>
</reference>
<keyword evidence="4" id="KW-1185">Reference proteome</keyword>
<feature type="region of interest" description="Disordered" evidence="1">
    <location>
        <begin position="39"/>
        <end position="78"/>
    </location>
</feature>